<gene>
    <name evidence="2" type="ORF">RRG08_060287</name>
</gene>
<protein>
    <submittedName>
        <fullName evidence="2">Uncharacterized protein</fullName>
    </submittedName>
</protein>
<reference evidence="2" key="1">
    <citation type="journal article" date="2023" name="G3 (Bethesda)">
        <title>A reference genome for the long-term kleptoplast-retaining sea slug Elysia crispata morphotype clarki.</title>
        <authorList>
            <person name="Eastman K.E."/>
            <person name="Pendleton A.L."/>
            <person name="Shaikh M.A."/>
            <person name="Suttiyut T."/>
            <person name="Ogas R."/>
            <person name="Tomko P."/>
            <person name="Gavelis G."/>
            <person name="Widhalm J.R."/>
            <person name="Wisecaver J.H."/>
        </authorList>
    </citation>
    <scope>NUCLEOTIDE SEQUENCE</scope>
    <source>
        <strain evidence="2">ECLA1</strain>
    </source>
</reference>
<feature type="region of interest" description="Disordered" evidence="1">
    <location>
        <begin position="45"/>
        <end position="80"/>
    </location>
</feature>
<sequence length="165" mass="18325">MAERLVTGRCAENETEKYHWMNLRARSHGCSQNYFLKLNQRRAGSNREDETLQSPTDGVGFEPAAKGHRRSSPPATEAPSEEVLALCTCPRATDRFCLIHRSNGNWLSRLLAAAAVSDGAGNCGLVDRQEVRWSSLSYGFRQAYPSMHAKLEGQKPPNTTAMSDR</sequence>
<evidence type="ECO:0000256" key="1">
    <source>
        <dbReference type="SAM" id="MobiDB-lite"/>
    </source>
</evidence>
<evidence type="ECO:0000313" key="3">
    <source>
        <dbReference type="Proteomes" id="UP001283361"/>
    </source>
</evidence>
<dbReference type="Proteomes" id="UP001283361">
    <property type="component" value="Unassembled WGS sequence"/>
</dbReference>
<comment type="caution">
    <text evidence="2">The sequence shown here is derived from an EMBL/GenBank/DDBJ whole genome shotgun (WGS) entry which is preliminary data.</text>
</comment>
<organism evidence="2 3">
    <name type="scientific">Elysia crispata</name>
    <name type="common">lettuce slug</name>
    <dbReference type="NCBI Taxonomy" id="231223"/>
    <lineage>
        <taxon>Eukaryota</taxon>
        <taxon>Metazoa</taxon>
        <taxon>Spiralia</taxon>
        <taxon>Lophotrochozoa</taxon>
        <taxon>Mollusca</taxon>
        <taxon>Gastropoda</taxon>
        <taxon>Heterobranchia</taxon>
        <taxon>Euthyneura</taxon>
        <taxon>Panpulmonata</taxon>
        <taxon>Sacoglossa</taxon>
        <taxon>Placobranchoidea</taxon>
        <taxon>Plakobranchidae</taxon>
        <taxon>Elysia</taxon>
    </lineage>
</organism>
<name>A0AAE1AC74_9GAST</name>
<dbReference type="AlphaFoldDB" id="A0AAE1AC74"/>
<evidence type="ECO:0000313" key="2">
    <source>
        <dbReference type="EMBL" id="KAK3785225.1"/>
    </source>
</evidence>
<keyword evidence="3" id="KW-1185">Reference proteome</keyword>
<dbReference type="EMBL" id="JAWDGP010002155">
    <property type="protein sequence ID" value="KAK3785225.1"/>
    <property type="molecule type" value="Genomic_DNA"/>
</dbReference>
<accession>A0AAE1AC74</accession>
<proteinExistence type="predicted"/>